<keyword evidence="5" id="KW-0456">Lyase</keyword>
<dbReference type="EC" id="4.2.2.n1" evidence="5"/>
<evidence type="ECO:0000256" key="3">
    <source>
        <dbReference type="SAM" id="SignalP"/>
    </source>
</evidence>
<feature type="signal peptide" evidence="3">
    <location>
        <begin position="1"/>
        <end position="21"/>
    </location>
</feature>
<evidence type="ECO:0000313" key="5">
    <source>
        <dbReference type="EMBL" id="MEN2790351.1"/>
    </source>
</evidence>
<comment type="similarity">
    <text evidence="1">Belongs to the transglycosylase Slt family.</text>
</comment>
<protein>
    <submittedName>
        <fullName evidence="5">Lytic transglycosylase domain-containing protein</fullName>
        <ecNumber evidence="5">4.2.2.n1</ecNumber>
    </submittedName>
</protein>
<evidence type="ECO:0000313" key="6">
    <source>
        <dbReference type="Proteomes" id="UP001419910"/>
    </source>
</evidence>
<sequence length="203" mass="21708">MGSLRSLVVAALLALASPARAESVADWRPVVVEASLRFGVPVAWIERVMLVESGGRTTFGGVPIVSPKGAMGLMQLMPGTWQQMRDLLRLGSDPFDPHDNILAGTAYLRLMYDRFGYPGLFAAYNAGPKRYSAYLADRRRLPEETRAYLISVGNARSVASVAPHANGLFVPLAVAAPVHPSARTLPPEVGLFAILPGADSAKP</sequence>
<dbReference type="Pfam" id="PF01464">
    <property type="entry name" value="SLT"/>
    <property type="match status" value="1"/>
</dbReference>
<dbReference type="InterPro" id="IPR023346">
    <property type="entry name" value="Lysozyme-like_dom_sf"/>
</dbReference>
<dbReference type="GO" id="GO:0016829">
    <property type="term" value="F:lyase activity"/>
    <property type="evidence" value="ECO:0007669"/>
    <property type="project" value="UniProtKB-KW"/>
</dbReference>
<dbReference type="EMBL" id="JBDIME010000008">
    <property type="protein sequence ID" value="MEN2790351.1"/>
    <property type="molecule type" value="Genomic_DNA"/>
</dbReference>
<reference evidence="5 6" key="1">
    <citation type="submission" date="2024-05" db="EMBL/GenBank/DDBJ databases">
        <authorList>
            <person name="Liu Q."/>
            <person name="Xin Y.-H."/>
        </authorList>
    </citation>
    <scope>NUCLEOTIDE SEQUENCE [LARGE SCALE GENOMIC DNA]</scope>
    <source>
        <strain evidence="5 6">CGMCC 1.10181</strain>
    </source>
</reference>
<evidence type="ECO:0000256" key="2">
    <source>
        <dbReference type="ARBA" id="ARBA00009387"/>
    </source>
</evidence>
<comment type="caution">
    <text evidence="5">The sequence shown here is derived from an EMBL/GenBank/DDBJ whole genome shotgun (WGS) entry which is preliminary data.</text>
</comment>
<dbReference type="Proteomes" id="UP001419910">
    <property type="component" value="Unassembled WGS sequence"/>
</dbReference>
<dbReference type="RefSeq" id="WP_343888971.1">
    <property type="nucleotide sequence ID" value="NZ_BAAAEH010000016.1"/>
</dbReference>
<dbReference type="InterPro" id="IPR008258">
    <property type="entry name" value="Transglycosylase_SLT_dom_1"/>
</dbReference>
<dbReference type="Gene3D" id="1.10.530.10">
    <property type="match status" value="1"/>
</dbReference>
<evidence type="ECO:0000259" key="4">
    <source>
        <dbReference type="Pfam" id="PF01464"/>
    </source>
</evidence>
<keyword evidence="6" id="KW-1185">Reference proteome</keyword>
<evidence type="ECO:0000256" key="1">
    <source>
        <dbReference type="ARBA" id="ARBA00007734"/>
    </source>
</evidence>
<feature type="domain" description="Transglycosylase SLT" evidence="4">
    <location>
        <begin position="33"/>
        <end position="140"/>
    </location>
</feature>
<keyword evidence="3" id="KW-0732">Signal</keyword>
<dbReference type="PANTHER" id="PTHR37423:SF2">
    <property type="entry name" value="MEMBRANE-BOUND LYTIC MUREIN TRANSGLYCOSYLASE C"/>
    <property type="match status" value="1"/>
</dbReference>
<comment type="similarity">
    <text evidence="2">Belongs to the virb1 family.</text>
</comment>
<feature type="chain" id="PRO_5046513515" evidence="3">
    <location>
        <begin position="22"/>
        <end position="203"/>
    </location>
</feature>
<name>A0ABU9Y3H3_9SPHN</name>
<organism evidence="5 6">
    <name type="scientific">Sphingomonas oligophenolica</name>
    <dbReference type="NCBI Taxonomy" id="301154"/>
    <lineage>
        <taxon>Bacteria</taxon>
        <taxon>Pseudomonadati</taxon>
        <taxon>Pseudomonadota</taxon>
        <taxon>Alphaproteobacteria</taxon>
        <taxon>Sphingomonadales</taxon>
        <taxon>Sphingomonadaceae</taxon>
        <taxon>Sphingomonas</taxon>
    </lineage>
</organism>
<dbReference type="PANTHER" id="PTHR37423">
    <property type="entry name" value="SOLUBLE LYTIC MUREIN TRANSGLYCOSYLASE-RELATED"/>
    <property type="match status" value="1"/>
</dbReference>
<accession>A0ABU9Y3H3</accession>
<dbReference type="SUPFAM" id="SSF53955">
    <property type="entry name" value="Lysozyme-like"/>
    <property type="match status" value="1"/>
</dbReference>
<dbReference type="CDD" id="cd00254">
    <property type="entry name" value="LT-like"/>
    <property type="match status" value="1"/>
</dbReference>
<proteinExistence type="inferred from homology"/>
<gene>
    <name evidence="5" type="ORF">ABC974_11990</name>
</gene>